<dbReference type="GO" id="GO:0016887">
    <property type="term" value="F:ATP hydrolysis activity"/>
    <property type="evidence" value="ECO:0007669"/>
    <property type="project" value="InterPro"/>
</dbReference>
<dbReference type="PANTHER" id="PTHR12595">
    <property type="entry name" value="POS9-ACTIVATING FACTOR FAP7-RELATED"/>
    <property type="match status" value="1"/>
</dbReference>
<keyword evidence="3" id="KW-0808">Transferase</keyword>
<evidence type="ECO:0000256" key="4">
    <source>
        <dbReference type="ARBA" id="ARBA00022741"/>
    </source>
</evidence>
<name>A0A1W0E5T6_9MICR</name>
<organism evidence="7 8">
    <name type="scientific">Ecytonucleospora hepatopenaei</name>
    <dbReference type="NCBI Taxonomy" id="646526"/>
    <lineage>
        <taxon>Eukaryota</taxon>
        <taxon>Fungi</taxon>
        <taxon>Fungi incertae sedis</taxon>
        <taxon>Microsporidia</taxon>
        <taxon>Enterocytozoonidae</taxon>
        <taxon>Ecytonucleospora</taxon>
    </lineage>
</organism>
<dbReference type="GO" id="GO:0005737">
    <property type="term" value="C:cytoplasm"/>
    <property type="evidence" value="ECO:0007669"/>
    <property type="project" value="TreeGrafter"/>
</dbReference>
<dbReference type="GO" id="GO:0005634">
    <property type="term" value="C:nucleus"/>
    <property type="evidence" value="ECO:0007669"/>
    <property type="project" value="TreeGrafter"/>
</dbReference>
<keyword evidence="5" id="KW-0418">Kinase</keyword>
<dbReference type="GO" id="GO:0004017">
    <property type="term" value="F:AMP kinase activity"/>
    <property type="evidence" value="ECO:0007669"/>
    <property type="project" value="InterPro"/>
</dbReference>
<evidence type="ECO:0000256" key="3">
    <source>
        <dbReference type="ARBA" id="ARBA00022679"/>
    </source>
</evidence>
<gene>
    <name evidence="7" type="primary">E02H1.6</name>
    <name evidence="7" type="ORF">EHP00_83</name>
</gene>
<keyword evidence="6" id="KW-0067">ATP-binding</keyword>
<proteinExistence type="predicted"/>
<evidence type="ECO:0000256" key="2">
    <source>
        <dbReference type="ARBA" id="ARBA00022552"/>
    </source>
</evidence>
<keyword evidence="8" id="KW-1185">Reference proteome</keyword>
<dbReference type="InterPro" id="IPR020618">
    <property type="entry name" value="Adenyl_kinase_AK6"/>
</dbReference>
<dbReference type="InterPro" id="IPR027417">
    <property type="entry name" value="P-loop_NTPase"/>
</dbReference>
<evidence type="ECO:0000256" key="5">
    <source>
        <dbReference type="ARBA" id="ARBA00022777"/>
    </source>
</evidence>
<evidence type="ECO:0000313" key="7">
    <source>
        <dbReference type="EMBL" id="OQS54578.1"/>
    </source>
</evidence>
<dbReference type="GO" id="GO:0005524">
    <property type="term" value="F:ATP binding"/>
    <property type="evidence" value="ECO:0007669"/>
    <property type="project" value="UniProtKB-KW"/>
</dbReference>
<dbReference type="GO" id="GO:0006364">
    <property type="term" value="P:rRNA processing"/>
    <property type="evidence" value="ECO:0007669"/>
    <property type="project" value="UniProtKB-KW"/>
</dbReference>
<dbReference type="STRING" id="646526.A0A1W0E5T6"/>
<keyword evidence="4" id="KW-0547">Nucleotide-binding</keyword>
<evidence type="ECO:0000256" key="6">
    <source>
        <dbReference type="ARBA" id="ARBA00022840"/>
    </source>
</evidence>
<protein>
    <submittedName>
        <fullName evidence="7">E02H1.6</fullName>
    </submittedName>
</protein>
<evidence type="ECO:0000256" key="1">
    <source>
        <dbReference type="ARBA" id="ARBA00022517"/>
    </source>
</evidence>
<dbReference type="PANTHER" id="PTHR12595:SF0">
    <property type="entry name" value="ADENYLATE KINASE ISOENZYME 6"/>
    <property type="match status" value="1"/>
</dbReference>
<dbReference type="EMBL" id="MNPJ01000019">
    <property type="protein sequence ID" value="OQS54578.1"/>
    <property type="molecule type" value="Genomic_DNA"/>
</dbReference>
<reference evidence="7 8" key="1">
    <citation type="journal article" date="2017" name="Environ. Microbiol.">
        <title>Decay of the glycolytic pathway and adaptation to intranuclear parasitism within Enterocytozoonidae microsporidia.</title>
        <authorList>
            <person name="Wiredu Boakye D."/>
            <person name="Jaroenlak P."/>
            <person name="Prachumwat A."/>
            <person name="Williams T.A."/>
            <person name="Bateman K.S."/>
            <person name="Itsathitphaisarn O."/>
            <person name="Sritunyalucksana K."/>
            <person name="Paszkiewicz K.H."/>
            <person name="Moore K.A."/>
            <person name="Stentiford G.D."/>
            <person name="Williams B.A."/>
        </authorList>
    </citation>
    <scope>NUCLEOTIDE SEQUENCE [LARGE SCALE GENOMIC DNA]</scope>
    <source>
        <strain evidence="7 8">TH1</strain>
    </source>
</reference>
<dbReference type="SUPFAM" id="SSF52540">
    <property type="entry name" value="P-loop containing nucleoside triphosphate hydrolases"/>
    <property type="match status" value="1"/>
</dbReference>
<keyword evidence="2" id="KW-0698">rRNA processing</keyword>
<keyword evidence="1" id="KW-0690">Ribosome biogenesis</keyword>
<dbReference type="Proteomes" id="UP000192758">
    <property type="component" value="Unassembled WGS sequence"/>
</dbReference>
<dbReference type="Gene3D" id="3.40.50.300">
    <property type="entry name" value="P-loop containing nucleotide triphosphate hydrolases"/>
    <property type="match status" value="1"/>
</dbReference>
<evidence type="ECO:0000313" key="8">
    <source>
        <dbReference type="Proteomes" id="UP000192758"/>
    </source>
</evidence>
<dbReference type="AlphaFoldDB" id="A0A1W0E5T6"/>
<dbReference type="OrthoDB" id="10251185at2759"/>
<dbReference type="Pfam" id="PF13238">
    <property type="entry name" value="AAA_18"/>
    <property type="match status" value="1"/>
</dbReference>
<sequence>MAKFLVTGTPGTGKTTFCKKFTENNDGYLYVNSSLDIKENKLYDSFSTKHDSYEYSLNRVCDYFKNKIHKEKNVIFDTHDPEIVENLIVDGFFDIIIVVQCNLEVLYNRYVERGYSEDKISENLDCERFHEIKHITKNLVNKKTRILIYDSSIIESTKKYCNFEKIMDELNKIENS</sequence>
<comment type="caution">
    <text evidence="7">The sequence shown here is derived from an EMBL/GenBank/DDBJ whole genome shotgun (WGS) entry which is preliminary data.</text>
</comment>
<accession>A0A1W0E5T6</accession>
<dbReference type="VEuPathDB" id="MicrosporidiaDB:EHP00_83"/>